<evidence type="ECO:0000313" key="2">
    <source>
        <dbReference type="Proteomes" id="UP001230649"/>
    </source>
</evidence>
<evidence type="ECO:0000313" key="1">
    <source>
        <dbReference type="EMBL" id="KAJ9094624.1"/>
    </source>
</evidence>
<reference evidence="1" key="1">
    <citation type="submission" date="2023-04" db="EMBL/GenBank/DDBJ databases">
        <title>Draft Genome sequencing of Naganishia species isolated from polar environments using Oxford Nanopore Technology.</title>
        <authorList>
            <person name="Leo P."/>
            <person name="Venkateswaran K."/>
        </authorList>
    </citation>
    <scope>NUCLEOTIDE SEQUENCE</scope>
    <source>
        <strain evidence="1">MNA-CCFEE 5262</strain>
    </source>
</reference>
<comment type="caution">
    <text evidence="1">The sequence shown here is derived from an EMBL/GenBank/DDBJ whole genome shotgun (WGS) entry which is preliminary data.</text>
</comment>
<name>A0ACC2V638_9TREE</name>
<accession>A0ACC2V638</accession>
<sequence>MRRNSTSRAAKRSRMSSLLRGVAEQVMAVNEGLYSSIFRGILIGFHFPLLLWFFFREVPSPNFFDPLEGPDAPLSPENESEDQHSEDRERAPAQPSLNRESPAEPTNAASMFGLRGGLPGGDWRTGVVFGQRTQAQYCISPESFESPCSAHTGFARALQRLAKWNWRETPILVPLYTLTSGLTAEVSKRPTFPESAQARAIKAFEDTRKVDRDYLKQTMVIATEEDLLGKAWLRDGQPSKLIASRVVMLAAAASEMLVAGSAAIESLFKTPLQEYDFLLHLKPEVDTQVAYKIFAHADPAIRQAWESHQRNQTVSGMASREPLVEFNPVNLFVQDLERLYGHQIVFFHDKLGGTVVGGLWNPSILQHRSFKPFLGYSTKPVVGDEVKISSMVEANKAGILAEIKRLGEGIVSAVEVIEHE</sequence>
<organism evidence="1 2">
    <name type="scientific">Naganishia adeliensis</name>
    <dbReference type="NCBI Taxonomy" id="92952"/>
    <lineage>
        <taxon>Eukaryota</taxon>
        <taxon>Fungi</taxon>
        <taxon>Dikarya</taxon>
        <taxon>Basidiomycota</taxon>
        <taxon>Agaricomycotina</taxon>
        <taxon>Tremellomycetes</taxon>
        <taxon>Filobasidiales</taxon>
        <taxon>Filobasidiaceae</taxon>
        <taxon>Naganishia</taxon>
    </lineage>
</organism>
<dbReference type="EMBL" id="JASBWS010000136">
    <property type="protein sequence ID" value="KAJ9094624.1"/>
    <property type="molecule type" value="Genomic_DNA"/>
</dbReference>
<keyword evidence="2" id="KW-1185">Reference proteome</keyword>
<gene>
    <name evidence="1" type="ORF">QFC20_006864</name>
</gene>
<proteinExistence type="predicted"/>
<protein>
    <submittedName>
        <fullName evidence="1">Uncharacterized protein</fullName>
    </submittedName>
</protein>
<dbReference type="Proteomes" id="UP001230649">
    <property type="component" value="Unassembled WGS sequence"/>
</dbReference>